<organism evidence="1 2">
    <name type="scientific">Venatoribacter cucullus</name>
    <dbReference type="NCBI Taxonomy" id="2661630"/>
    <lineage>
        <taxon>Bacteria</taxon>
        <taxon>Pseudomonadati</taxon>
        <taxon>Pseudomonadota</taxon>
        <taxon>Gammaproteobacteria</taxon>
        <taxon>Oceanospirillales</taxon>
        <taxon>Oceanospirillaceae</taxon>
        <taxon>Venatoribacter</taxon>
    </lineage>
</organism>
<sequence length="130" mass="14511">MYRFKYLIFGLFVSGAFAVDLAAHRIGVWAIESTQDMSRWVIIHNLESATTTGLYHIEVIGRKHGNAVWQVERLVHHMAVTEKALKASIKEPLEKGGVYPESFNNAFAAWQQENNGKGGSICDVSVVDCM</sequence>
<name>A0A9X7UUE8_9GAMM</name>
<evidence type="ECO:0000313" key="2">
    <source>
        <dbReference type="Proteomes" id="UP000596074"/>
    </source>
</evidence>
<dbReference type="RefSeq" id="WP_228345756.1">
    <property type="nucleotide sequence ID" value="NZ_CP046056.1"/>
</dbReference>
<dbReference type="Pfam" id="PF16985">
    <property type="entry name" value="DUF5086"/>
    <property type="match status" value="1"/>
</dbReference>
<protein>
    <submittedName>
        <fullName evidence="1">DUF5086 domain-containing protein</fullName>
    </submittedName>
</protein>
<dbReference type="Gene3D" id="3.90.70.190">
    <property type="entry name" value="Domain of unknown function (DUF5086)"/>
    <property type="match status" value="1"/>
</dbReference>
<accession>A0A9X7UUE8</accession>
<evidence type="ECO:0000313" key="1">
    <source>
        <dbReference type="EMBL" id="QQD23242.1"/>
    </source>
</evidence>
<dbReference type="AlphaFoldDB" id="A0A9X7UUE8"/>
<dbReference type="InterPro" id="IPR044935">
    <property type="entry name" value="DUF5086_sf"/>
</dbReference>
<dbReference type="Proteomes" id="UP000596074">
    <property type="component" value="Chromosome"/>
</dbReference>
<proteinExistence type="predicted"/>
<dbReference type="EMBL" id="CP046056">
    <property type="protein sequence ID" value="QQD23242.1"/>
    <property type="molecule type" value="Genomic_DNA"/>
</dbReference>
<gene>
    <name evidence="1" type="ORF">GJQ55_01580</name>
</gene>
<dbReference type="InterPro" id="IPR031561">
    <property type="entry name" value="DUF5086"/>
</dbReference>
<reference evidence="1 2" key="1">
    <citation type="submission" date="2019-11" db="EMBL/GenBank/DDBJ databases">
        <title>Venatorbacter sp. nov. a predator of Campylobacter and other Gram-negative bacteria.</title>
        <authorList>
            <person name="Saeedi A."/>
            <person name="Cummings N.J."/>
            <person name="Connerton I.F."/>
            <person name="Connerton P.L."/>
        </authorList>
    </citation>
    <scope>NUCLEOTIDE SEQUENCE [LARGE SCALE GENOMIC DNA]</scope>
    <source>
        <strain evidence="1">XL5</strain>
    </source>
</reference>
<dbReference type="KEGG" id="vcw:GJQ55_01580"/>
<keyword evidence="2" id="KW-1185">Reference proteome</keyword>